<keyword evidence="1" id="KW-0812">Transmembrane</keyword>
<keyword evidence="1" id="KW-0472">Membrane</keyword>
<dbReference type="RefSeq" id="WP_209620727.1">
    <property type="nucleotide sequence ID" value="NZ_JAGJRS010000021.1"/>
</dbReference>
<dbReference type="Proteomes" id="UP000823790">
    <property type="component" value="Unassembled WGS sequence"/>
</dbReference>
<feature type="transmembrane region" description="Helical" evidence="1">
    <location>
        <begin position="51"/>
        <end position="72"/>
    </location>
</feature>
<feature type="transmembrane region" description="Helical" evidence="1">
    <location>
        <begin position="422"/>
        <end position="444"/>
    </location>
</feature>
<evidence type="ECO:0000256" key="1">
    <source>
        <dbReference type="SAM" id="Phobius"/>
    </source>
</evidence>
<feature type="transmembrane region" description="Helical" evidence="1">
    <location>
        <begin position="307"/>
        <end position="327"/>
    </location>
</feature>
<protein>
    <submittedName>
        <fullName evidence="2">Uncharacterized protein</fullName>
    </submittedName>
</protein>
<reference evidence="2 3" key="1">
    <citation type="submission" date="2021-04" db="EMBL/GenBank/DDBJ databases">
        <authorList>
            <person name="Huq M.A."/>
        </authorList>
    </citation>
    <scope>NUCLEOTIDE SEQUENCE [LARGE SCALE GENOMIC DNA]</scope>
    <source>
        <strain evidence="2 3">MAH-13</strain>
    </source>
</reference>
<name>A0ABS4DPF3_9GAMM</name>
<feature type="transmembrane region" description="Helical" evidence="1">
    <location>
        <begin position="84"/>
        <end position="104"/>
    </location>
</feature>
<keyword evidence="3" id="KW-1185">Reference proteome</keyword>
<evidence type="ECO:0000313" key="2">
    <source>
        <dbReference type="EMBL" id="MBP1474942.1"/>
    </source>
</evidence>
<sequence length="494" mass="52852">MNAAILQAPWRASPRWTRWYMGLILTAATVAAVAIGFFAHRASWPLLAGSALAFGEFFAGMFLLAPGVLLAVDGRQLRIPVLQRAAVAGMALPALVMIGVPTAALGVAGGPVVDIACVLAMAVSSGLLMGLMPRVLCAFIGLLPMMIRTIGMQLHLPEPGEPGFVALALGSVVGTLVLSALCWWRQLRDPEPYRQGWWQPMVLQFRRANRASGWAGLAAGLPDSVQQIRRQPDWLRPMVDLRPAGPRRPRYSLRVALGGMFMPMTVAGRARQLAVAVLPGTLVMAMLLLQAARHRGGGISWALVTDWAGMFAWLGSFIGLLVTLLAVMQLHQHWQKHNAELPLLALLPGLGTPRQVRRELLAASLLPGLGIQSGVLILLLALALRIHLGWMAEAAVLLTQVASMGVLVAFTLSVVGGRPLRGWGAGVCCTVCIVLVSLSLSLSLMDRTAAASHAPWVAALAGAWALFLLVLGWIGRRGWHGLVQRRHPFLANPG</sequence>
<evidence type="ECO:0000313" key="3">
    <source>
        <dbReference type="Proteomes" id="UP000823790"/>
    </source>
</evidence>
<organism evidence="2 3">
    <name type="scientific">Frateuria flava</name>
    <dbReference type="NCBI Taxonomy" id="2821489"/>
    <lineage>
        <taxon>Bacteria</taxon>
        <taxon>Pseudomonadati</taxon>
        <taxon>Pseudomonadota</taxon>
        <taxon>Gammaproteobacteria</taxon>
        <taxon>Lysobacterales</taxon>
        <taxon>Rhodanobacteraceae</taxon>
        <taxon>Frateuria</taxon>
    </lineage>
</organism>
<feature type="transmembrane region" description="Helical" evidence="1">
    <location>
        <begin position="390"/>
        <end position="415"/>
    </location>
</feature>
<gene>
    <name evidence="2" type="ORF">J7I44_11580</name>
</gene>
<feature type="transmembrane region" description="Helical" evidence="1">
    <location>
        <begin position="162"/>
        <end position="184"/>
    </location>
</feature>
<feature type="transmembrane region" description="Helical" evidence="1">
    <location>
        <begin position="110"/>
        <end position="128"/>
    </location>
</feature>
<feature type="transmembrane region" description="Helical" evidence="1">
    <location>
        <begin position="135"/>
        <end position="156"/>
    </location>
</feature>
<feature type="transmembrane region" description="Helical" evidence="1">
    <location>
        <begin position="360"/>
        <end position="384"/>
    </location>
</feature>
<feature type="transmembrane region" description="Helical" evidence="1">
    <location>
        <begin position="20"/>
        <end position="39"/>
    </location>
</feature>
<accession>A0ABS4DPF3</accession>
<dbReference type="EMBL" id="JAGJRS010000021">
    <property type="protein sequence ID" value="MBP1474942.1"/>
    <property type="molecule type" value="Genomic_DNA"/>
</dbReference>
<feature type="transmembrane region" description="Helical" evidence="1">
    <location>
        <begin position="273"/>
        <end position="292"/>
    </location>
</feature>
<comment type="caution">
    <text evidence="2">The sequence shown here is derived from an EMBL/GenBank/DDBJ whole genome shotgun (WGS) entry which is preliminary data.</text>
</comment>
<keyword evidence="1" id="KW-1133">Transmembrane helix</keyword>
<proteinExistence type="predicted"/>
<feature type="transmembrane region" description="Helical" evidence="1">
    <location>
        <begin position="456"/>
        <end position="475"/>
    </location>
</feature>